<gene>
    <name evidence="2" type="primary">A05p041280.1_BraROA</name>
    <name evidence="2" type="ORF">IGI04_020199</name>
</gene>
<dbReference type="InterPro" id="IPR055411">
    <property type="entry name" value="LRR_FXL15/At3g58940/PEG3-like"/>
</dbReference>
<accession>A0ABQ7MI14</accession>
<comment type="caution">
    <text evidence="2">The sequence shown here is derived from an EMBL/GenBank/DDBJ whole genome shotgun (WGS) entry which is preliminary data.</text>
</comment>
<organism evidence="2 3">
    <name type="scientific">Brassica rapa subsp. trilocularis</name>
    <dbReference type="NCBI Taxonomy" id="1813537"/>
    <lineage>
        <taxon>Eukaryota</taxon>
        <taxon>Viridiplantae</taxon>
        <taxon>Streptophyta</taxon>
        <taxon>Embryophyta</taxon>
        <taxon>Tracheophyta</taxon>
        <taxon>Spermatophyta</taxon>
        <taxon>Magnoliopsida</taxon>
        <taxon>eudicotyledons</taxon>
        <taxon>Gunneridae</taxon>
        <taxon>Pentapetalae</taxon>
        <taxon>rosids</taxon>
        <taxon>malvids</taxon>
        <taxon>Brassicales</taxon>
        <taxon>Brassicaceae</taxon>
        <taxon>Brassiceae</taxon>
        <taxon>Brassica</taxon>
    </lineage>
</organism>
<dbReference type="Pfam" id="PF24758">
    <property type="entry name" value="LRR_At5g56370"/>
    <property type="match status" value="2"/>
</dbReference>
<dbReference type="InterPro" id="IPR055357">
    <property type="entry name" value="LRR_At1g61320_AtMIF1"/>
</dbReference>
<dbReference type="InterPro" id="IPR001810">
    <property type="entry name" value="F-box_dom"/>
</dbReference>
<dbReference type="CDD" id="cd22160">
    <property type="entry name" value="F-box_AtFBL13-like"/>
    <property type="match status" value="3"/>
</dbReference>
<dbReference type="PANTHER" id="PTHR32153">
    <property type="entry name" value="OJ000223_09.16 PROTEIN"/>
    <property type="match status" value="1"/>
</dbReference>
<dbReference type="EMBL" id="JADBGQ010000005">
    <property type="protein sequence ID" value="KAG5398385.1"/>
    <property type="molecule type" value="Genomic_DNA"/>
</dbReference>
<sequence length="1350" mass="154000">MGDDRKIKGAVDRINNLPDVILQHILCFVPTTKVAISTSLLSRRWRHLWCEVPSISLDVDTLTAASVNETLTRYTAPMTKSFHLILENITENIPYIDRLIKFAMSHNFENLSLDLCSSYEEFKLPDFFYSSDSFKQLKIYSHKIVPYCTVSWTSLQKLSLRFCRLSDESMSKIISGCPVLENLTLYDCYKLKVLDLSKSLRLRTLLVHRNMGAEGPRQIVAPHIHCLRLLHSQSSCTLVDVASLTEAKLDICYALSNPNFKFKAEPLQVMVLKNLEKLQNAEKLTFGGNFVKILSLAEICGVPFPILKVKSLTLDTVICKYVIPGIERLLQNSPDLEKLIVRGKIYNSMPGEHLDQYLKLKSLSPDQCWKSKDGFSWNKSRLNVQPKHVTSFMELVLKNTEKLDKIVVLLDERYLTFKIEYVIPTLPHNSNVTIVLSSTNKPMASEELTSQKKEKRMTEDMMIKGAEDLISNLPDGILQHMLCLIPIKLAMSTSLLSRRWRHVWCEIPSITLGGDTLTAASINETLARYTAPKTKSFDPLITPITKEKIPYVDRWIKFATSHNVENLSYFKQLNIYSHTIVPFKCTVSWTSLHKLSLSCCSLSDESMARILSGCPVLENLTLYHCGKLKVLDLSKSLRLKTLAVDRNVMVPEGPTKIVAPHIHYLRLLDSRPSCTLVDVASLTEAKLDVCYALSTSFFKSKADFLEDMVLKMLEKLQNAEKLTFGGNFAKILSLVEIRGVSFPMLKVKSLILDTLIYQYVIPGIQRLLQNSPDLEKLIIRGRTCSTIPEEHLDQYLKSLSLNPDQCWRSKDGFSLNNSCWNLQSKKLDKRVSTLSQKQCHHCVLHQQGDDIRLVMADVRRIKGAVDLISNFPDEILQHILCFIPIKVAIKTSLLSKRWRHVWCDIPSLTLDVDSLTAASVTETLTHYTAPKTKIFFLKATKREDIPHIDQWIKCAMSHNVENLSLDFPRPYYEEYKPFLDLGSSFCEGYKLPGFFYNSSSFKQLNIKLSLFGTMVSECSVSWTSLQKLSLSRFRLSDEFMAKILSGCPVLENLTLYHIRELKVLDLRKSLLLRTLEVKRNGWVQGLTQIVAPHVHCLKLLNSQLPCTLVDVSSLTKAKLDICHVSMNPHLTADFLQVMALKMLEKFQNAEKLSFGGNFILILSLAEIRGVPFPMLKVKSLILDTVICQYVIPGIERLLQNSPDLEKLIVRGRNYNTIPEEHVDIYLKLKTLNPDQCWRSKDGFDWNKSCWNVQPKQVASFVELVLINTEKSLKLVVLLDERPYLKFKIEDLVETLPHNNNVTILLSTNKPMTSEEKALEEAELWFHVNAVEDGGTENRVPERERYIKSEP</sequence>
<reference evidence="2 3" key="1">
    <citation type="submission" date="2021-03" db="EMBL/GenBank/DDBJ databases">
        <authorList>
            <person name="King G.J."/>
            <person name="Bancroft I."/>
            <person name="Baten A."/>
            <person name="Bloomfield J."/>
            <person name="Borpatragohain P."/>
            <person name="He Z."/>
            <person name="Irish N."/>
            <person name="Irwin J."/>
            <person name="Liu K."/>
            <person name="Mauleon R.P."/>
            <person name="Moore J."/>
            <person name="Morris R."/>
            <person name="Ostergaard L."/>
            <person name="Wang B."/>
            <person name="Wells R."/>
        </authorList>
    </citation>
    <scope>NUCLEOTIDE SEQUENCE [LARGE SCALE GENOMIC DNA]</scope>
    <source>
        <strain evidence="2">R-o-18</strain>
        <tissue evidence="2">Leaf</tissue>
    </source>
</reference>
<dbReference type="InterPro" id="IPR006553">
    <property type="entry name" value="Leu-rich_rpt_Cys-con_subtyp"/>
</dbReference>
<dbReference type="Pfam" id="PF00646">
    <property type="entry name" value="F-box"/>
    <property type="match status" value="2"/>
</dbReference>
<evidence type="ECO:0000313" key="3">
    <source>
        <dbReference type="Proteomes" id="UP000823674"/>
    </source>
</evidence>
<evidence type="ECO:0000313" key="2">
    <source>
        <dbReference type="EMBL" id="KAG5398385.1"/>
    </source>
</evidence>
<proteinExistence type="predicted"/>
<dbReference type="SUPFAM" id="SSF81383">
    <property type="entry name" value="F-box domain"/>
    <property type="match status" value="3"/>
</dbReference>
<dbReference type="InterPro" id="IPR036047">
    <property type="entry name" value="F-box-like_dom_sf"/>
</dbReference>
<name>A0ABQ7MI14_BRACM</name>
<dbReference type="Gene3D" id="3.80.10.10">
    <property type="entry name" value="Ribonuclease Inhibitor"/>
    <property type="match status" value="3"/>
</dbReference>
<dbReference type="SMART" id="SM00367">
    <property type="entry name" value="LRR_CC"/>
    <property type="match status" value="4"/>
</dbReference>
<dbReference type="Gene3D" id="1.20.1280.50">
    <property type="match status" value="1"/>
</dbReference>
<feature type="domain" description="F-box" evidence="1">
    <location>
        <begin position="865"/>
        <end position="901"/>
    </location>
</feature>
<dbReference type="InterPro" id="IPR032675">
    <property type="entry name" value="LRR_dom_sf"/>
</dbReference>
<dbReference type="SUPFAM" id="SSF52047">
    <property type="entry name" value="RNI-like"/>
    <property type="match status" value="2"/>
</dbReference>
<dbReference type="Pfam" id="PF23622">
    <property type="entry name" value="LRR_At1g61320_AtMIF1"/>
    <property type="match status" value="1"/>
</dbReference>
<evidence type="ECO:0000259" key="1">
    <source>
        <dbReference type="PROSITE" id="PS50181"/>
    </source>
</evidence>
<dbReference type="SMART" id="SM00256">
    <property type="entry name" value="FBOX"/>
    <property type="match status" value="3"/>
</dbReference>
<protein>
    <recommendedName>
        <fullName evidence="1">F-box domain-containing protein</fullName>
    </recommendedName>
</protein>
<keyword evidence="3" id="KW-1185">Reference proteome</keyword>
<dbReference type="InterPro" id="IPR053781">
    <property type="entry name" value="F-box_AtFBL13-like"/>
</dbReference>
<dbReference type="PROSITE" id="PS50181">
    <property type="entry name" value="FBOX"/>
    <property type="match status" value="1"/>
</dbReference>
<dbReference type="Proteomes" id="UP000823674">
    <property type="component" value="Chromosome A05"/>
</dbReference>
<dbReference type="InterPro" id="IPR044997">
    <property type="entry name" value="F-box_plant"/>
</dbReference>